<organism evidence="1 2">
    <name type="scientific">Billgrantia desiderata</name>
    <dbReference type="NCBI Taxonomy" id="52021"/>
    <lineage>
        <taxon>Bacteria</taxon>
        <taxon>Pseudomonadati</taxon>
        <taxon>Pseudomonadota</taxon>
        <taxon>Gammaproteobacteria</taxon>
        <taxon>Oceanospirillales</taxon>
        <taxon>Halomonadaceae</taxon>
        <taxon>Billgrantia</taxon>
    </lineage>
</organism>
<evidence type="ECO:0000313" key="1">
    <source>
        <dbReference type="EMBL" id="MCE8052530.1"/>
    </source>
</evidence>
<sequence>MKQPEEQTRARIDQLLSDAGWVIQDRSDFNRHAALGVAVREFHLPAGYCDYLLFIDSKAAGVIEAKKAGVTLSDVAGQSAKYVAHLPEHLPHWEQRLVSHYESAAWDRAGCRNKSRPGALVSFLPSTTPKCCMSGYASRRPCGHSCVA</sequence>
<gene>
    <name evidence="1" type="ORF">HOP61_14625</name>
</gene>
<evidence type="ECO:0000313" key="2">
    <source>
        <dbReference type="Proteomes" id="UP001320178"/>
    </source>
</evidence>
<reference evidence="1" key="1">
    <citation type="submission" date="2020-05" db="EMBL/GenBank/DDBJ databases">
        <authorList>
            <person name="Wang L."/>
            <person name="Shao Z."/>
        </authorList>
    </citation>
    <scope>NUCLEOTIDE SEQUENCE</scope>
    <source>
        <strain evidence="1">MCCC 1A05776</strain>
    </source>
</reference>
<dbReference type="Proteomes" id="UP001320178">
    <property type="component" value="Unassembled WGS sequence"/>
</dbReference>
<proteinExistence type="predicted"/>
<dbReference type="RefSeq" id="WP_234239896.1">
    <property type="nucleotide sequence ID" value="NZ_JABFTS010000006.1"/>
</dbReference>
<reference evidence="1" key="2">
    <citation type="journal article" date="2021" name="Front. Microbiol.">
        <title>Aerobic Denitrification and Heterotrophic Sulfur Oxidation in the Genus Halomonas Revealed by Six Novel Species Characterizations and Genome-Based Analysis.</title>
        <authorList>
            <person name="Wang L."/>
            <person name="Shao Z."/>
        </authorList>
    </citation>
    <scope>NUCLEOTIDE SEQUENCE</scope>
    <source>
        <strain evidence="1">MCCC 1A05776</strain>
    </source>
</reference>
<comment type="caution">
    <text evidence="1">The sequence shown here is derived from an EMBL/GenBank/DDBJ whole genome shotgun (WGS) entry which is preliminary data.</text>
</comment>
<name>A0AAW4YWL5_9GAMM</name>
<dbReference type="AlphaFoldDB" id="A0AAW4YWL5"/>
<protein>
    <submittedName>
        <fullName evidence="1">Uncharacterized protein</fullName>
    </submittedName>
</protein>
<accession>A0AAW4YWL5</accession>
<dbReference type="EMBL" id="JABFTS010000006">
    <property type="protein sequence ID" value="MCE8052530.1"/>
    <property type="molecule type" value="Genomic_DNA"/>
</dbReference>